<reference evidence="1 2" key="1">
    <citation type="submission" date="2018-10" db="EMBL/GenBank/DDBJ databases">
        <title>Fifty Aureobasidium pullulans genomes reveal a recombining polyextremotolerant generalist.</title>
        <authorList>
            <person name="Gostincar C."/>
            <person name="Turk M."/>
            <person name="Zajc J."/>
            <person name="Gunde-Cimerman N."/>
        </authorList>
    </citation>
    <scope>NUCLEOTIDE SEQUENCE [LARGE SCALE GENOMIC DNA]</scope>
    <source>
        <strain evidence="1 2">EXF-11900</strain>
    </source>
</reference>
<dbReference type="AlphaFoldDB" id="A0A4S8SJV9"/>
<name>A0A4S8SJV9_AURPU</name>
<comment type="caution">
    <text evidence="1">The sequence shown here is derived from an EMBL/GenBank/DDBJ whole genome shotgun (WGS) entry which is preliminary data.</text>
</comment>
<proteinExistence type="predicted"/>
<evidence type="ECO:0000313" key="1">
    <source>
        <dbReference type="EMBL" id="THV70839.1"/>
    </source>
</evidence>
<dbReference type="EMBL" id="QZAF01000178">
    <property type="protein sequence ID" value="THV70839.1"/>
    <property type="molecule type" value="Genomic_DNA"/>
</dbReference>
<protein>
    <submittedName>
        <fullName evidence="1">Uncharacterized protein</fullName>
    </submittedName>
</protein>
<organism evidence="1 2">
    <name type="scientific">Aureobasidium pullulans</name>
    <name type="common">Black yeast</name>
    <name type="synonym">Pullularia pullulans</name>
    <dbReference type="NCBI Taxonomy" id="5580"/>
    <lineage>
        <taxon>Eukaryota</taxon>
        <taxon>Fungi</taxon>
        <taxon>Dikarya</taxon>
        <taxon>Ascomycota</taxon>
        <taxon>Pezizomycotina</taxon>
        <taxon>Dothideomycetes</taxon>
        <taxon>Dothideomycetidae</taxon>
        <taxon>Dothideales</taxon>
        <taxon>Saccotheciaceae</taxon>
        <taxon>Aureobasidium</taxon>
    </lineage>
</organism>
<dbReference type="Proteomes" id="UP000304951">
    <property type="component" value="Unassembled WGS sequence"/>
</dbReference>
<accession>A0A4S8SJV9</accession>
<sequence>MKLCQLADHKDLLPSLRDVHLLREPCQWLDCEHVKQCTRQMEQSGITVHVHDRKIEGPVTREKHDGGF</sequence>
<gene>
    <name evidence="1" type="ORF">D6D28_04865</name>
</gene>
<evidence type="ECO:0000313" key="2">
    <source>
        <dbReference type="Proteomes" id="UP000304951"/>
    </source>
</evidence>